<feature type="domain" description="CHAT" evidence="1">
    <location>
        <begin position="653"/>
        <end position="886"/>
    </location>
</feature>
<sequence>MTGAVATVVGSSDEATPAALARQALDLATVTPEPADALARRAERLANEAGDRAALSVSRRARGVAALQLRRLDLAVQQLRSAAQDGDSCGAAELAGAARMSLASALVLRGHTEDALQTIGRALEQTSGLDHARARTQRAAILQELGRLPAALDDLRIAIPALRRAGDPQWETRALSNRSLIFIARRQYAAARTDLARAQGLCTAHGLVLAGSYVEQNLGCLSAMCGDVPAALAHFDRAEAAYTELGAELGSLWLDRAKVLLGVRLIGEARAAVERAEAAFAEQGSAGELPETRLLLSTIALLDGDVAAAAAAGRRAIREFDDLGRTEWRTLAELAALQAQVVALVGPELSDLPADGTLVARLADRLRVVADDLERDGWSVPALEARVVAGRLATGLGDIPAARNDFRRTAAARRSGPAEARARAWLGEATLRESQGNTRGARSALRAGIRAVADYRRTLGATELRAHISVHRGSLARAGLRLALAAGCPRDVHWWSEIGRASADRPRPALPPRDAALARMLADLRALATELAEASAAQHVLQPLLAQQVEIEQAIRDHCREAGDGGRDAITPPTVAELTDVLADAVMVEFVELDGDVAAVTIVAGRARLHRLGPVASLVRRHLTHLPFALNRLARGTVRVGQRAAAEAVLERAALELDRALLMPLARRLGGRELVVVPNGWLHSVPWALLPSCRGRPVSVSPSAALWRSAATRQPRSSRVVAIAGPGLPGAAREARAVGELYPGSVVLAGARATAAGVSGAIGGAGLVHFATHATARRDNPLFSSLQLSDGPFTVYDLERIVDTPDHVVLAACGAAVSYVTAGEEILGLAATLLNQQTATLVAPVVVIPDAETQSVMLAYHRELGRGSPPSVALAAAQEAHRGADPATRACAASFVCLGAGSTGRIATRGSAVGSTR</sequence>
<gene>
    <name evidence="2" type="ORF">GCM10022236_24870</name>
</gene>
<dbReference type="InterPro" id="IPR011990">
    <property type="entry name" value="TPR-like_helical_dom_sf"/>
</dbReference>
<dbReference type="InterPro" id="IPR024983">
    <property type="entry name" value="CHAT_dom"/>
</dbReference>
<dbReference type="SUPFAM" id="SSF48452">
    <property type="entry name" value="TPR-like"/>
    <property type="match status" value="2"/>
</dbReference>
<proteinExistence type="predicted"/>
<dbReference type="SMART" id="SM00028">
    <property type="entry name" value="TPR"/>
    <property type="match status" value="5"/>
</dbReference>
<reference evidence="3" key="1">
    <citation type="journal article" date="2019" name="Int. J. Syst. Evol. Microbiol.">
        <title>The Global Catalogue of Microorganisms (GCM) 10K type strain sequencing project: providing services to taxonomists for standard genome sequencing and annotation.</title>
        <authorList>
            <consortium name="The Broad Institute Genomics Platform"/>
            <consortium name="The Broad Institute Genome Sequencing Center for Infectious Disease"/>
            <person name="Wu L."/>
            <person name="Ma J."/>
        </authorList>
    </citation>
    <scope>NUCLEOTIDE SEQUENCE [LARGE SCALE GENOMIC DNA]</scope>
    <source>
        <strain evidence="3">JCM 16929</strain>
    </source>
</reference>
<name>A0ABP7A059_9ACTN</name>
<dbReference type="EMBL" id="BAABAB010000016">
    <property type="protein sequence ID" value="GAA3621541.1"/>
    <property type="molecule type" value="Genomic_DNA"/>
</dbReference>
<evidence type="ECO:0000313" key="3">
    <source>
        <dbReference type="Proteomes" id="UP001501490"/>
    </source>
</evidence>
<organism evidence="2 3">
    <name type="scientific">Microlunatus ginsengisoli</name>
    <dbReference type="NCBI Taxonomy" id="363863"/>
    <lineage>
        <taxon>Bacteria</taxon>
        <taxon>Bacillati</taxon>
        <taxon>Actinomycetota</taxon>
        <taxon>Actinomycetes</taxon>
        <taxon>Propionibacteriales</taxon>
        <taxon>Propionibacteriaceae</taxon>
        <taxon>Microlunatus</taxon>
    </lineage>
</organism>
<keyword evidence="3" id="KW-1185">Reference proteome</keyword>
<dbReference type="Gene3D" id="1.25.40.10">
    <property type="entry name" value="Tetratricopeptide repeat domain"/>
    <property type="match status" value="2"/>
</dbReference>
<evidence type="ECO:0000259" key="1">
    <source>
        <dbReference type="Pfam" id="PF12770"/>
    </source>
</evidence>
<evidence type="ECO:0000313" key="2">
    <source>
        <dbReference type="EMBL" id="GAA3621541.1"/>
    </source>
</evidence>
<dbReference type="InterPro" id="IPR019734">
    <property type="entry name" value="TPR_rpt"/>
</dbReference>
<comment type="caution">
    <text evidence="2">The sequence shown here is derived from an EMBL/GenBank/DDBJ whole genome shotgun (WGS) entry which is preliminary data.</text>
</comment>
<dbReference type="Proteomes" id="UP001501490">
    <property type="component" value="Unassembled WGS sequence"/>
</dbReference>
<protein>
    <submittedName>
        <fullName evidence="2">CHAT domain-containing protein</fullName>
    </submittedName>
</protein>
<dbReference type="Pfam" id="PF12770">
    <property type="entry name" value="CHAT"/>
    <property type="match status" value="1"/>
</dbReference>
<dbReference type="RefSeq" id="WP_344804905.1">
    <property type="nucleotide sequence ID" value="NZ_BAABAB010000016.1"/>
</dbReference>
<accession>A0ABP7A059</accession>